<dbReference type="Proteomes" id="UP000031449">
    <property type="component" value="Chromosome"/>
</dbReference>
<dbReference type="HOGENOM" id="CLU_176001_3_1_9"/>
<dbReference type="STRING" id="1508404.JMA_00140"/>
<dbReference type="GO" id="GO:0005886">
    <property type="term" value="C:plasma membrane"/>
    <property type="evidence" value="ECO:0007669"/>
    <property type="project" value="UniProtKB-SubCell"/>
</dbReference>
<keyword evidence="2" id="KW-1003">Cell membrane</keyword>
<sequence length="63" mass="7143">MDELNFAIIAPLAFINIVLAVLALVDLFKRPSVNGPKWVWALIIIFINLIGPILYFVFGRRDT</sequence>
<evidence type="ECO:0000256" key="3">
    <source>
        <dbReference type="ARBA" id="ARBA00022692"/>
    </source>
</evidence>
<gene>
    <name evidence="8" type="ORF">JMA_00140</name>
</gene>
<dbReference type="AlphaFoldDB" id="A0A0B5AGZ8"/>
<evidence type="ECO:0000256" key="4">
    <source>
        <dbReference type="ARBA" id="ARBA00022989"/>
    </source>
</evidence>
<comment type="subcellular location">
    <subcellularLocation>
        <location evidence="1">Cell membrane</location>
        <topology evidence="1">Multi-pass membrane protein</topology>
    </subcellularLocation>
</comment>
<accession>A0A0B5AGZ8</accession>
<organism evidence="8 9">
    <name type="scientific">Jeotgalibacillus malaysiensis</name>
    <dbReference type="NCBI Taxonomy" id="1508404"/>
    <lineage>
        <taxon>Bacteria</taxon>
        <taxon>Bacillati</taxon>
        <taxon>Bacillota</taxon>
        <taxon>Bacilli</taxon>
        <taxon>Bacillales</taxon>
        <taxon>Caryophanaceae</taxon>
        <taxon>Jeotgalibacillus</taxon>
    </lineage>
</organism>
<dbReference type="EMBL" id="CP009416">
    <property type="protein sequence ID" value="AJD89331.1"/>
    <property type="molecule type" value="Genomic_DNA"/>
</dbReference>
<feature type="transmembrane region" description="Helical" evidence="6">
    <location>
        <begin position="39"/>
        <end position="58"/>
    </location>
</feature>
<evidence type="ECO:0000256" key="1">
    <source>
        <dbReference type="ARBA" id="ARBA00004651"/>
    </source>
</evidence>
<keyword evidence="4 6" id="KW-1133">Transmembrane helix</keyword>
<evidence type="ECO:0000256" key="2">
    <source>
        <dbReference type="ARBA" id="ARBA00022475"/>
    </source>
</evidence>
<feature type="domain" description="Cardiolipin synthase N-terminal" evidence="7">
    <location>
        <begin position="18"/>
        <end position="60"/>
    </location>
</feature>
<evidence type="ECO:0000259" key="7">
    <source>
        <dbReference type="Pfam" id="PF13396"/>
    </source>
</evidence>
<keyword evidence="3 6" id="KW-0812">Transmembrane</keyword>
<dbReference type="Pfam" id="PF13396">
    <property type="entry name" value="PLDc_N"/>
    <property type="match status" value="1"/>
</dbReference>
<evidence type="ECO:0000313" key="8">
    <source>
        <dbReference type="EMBL" id="AJD89331.1"/>
    </source>
</evidence>
<keyword evidence="9" id="KW-1185">Reference proteome</keyword>
<keyword evidence="5 6" id="KW-0472">Membrane</keyword>
<evidence type="ECO:0000313" key="9">
    <source>
        <dbReference type="Proteomes" id="UP000031449"/>
    </source>
</evidence>
<dbReference type="InterPro" id="IPR027379">
    <property type="entry name" value="CLS_N"/>
</dbReference>
<feature type="transmembrane region" description="Helical" evidence="6">
    <location>
        <begin position="6"/>
        <end position="27"/>
    </location>
</feature>
<dbReference type="OrthoDB" id="3243324at2"/>
<proteinExistence type="predicted"/>
<evidence type="ECO:0000256" key="6">
    <source>
        <dbReference type="SAM" id="Phobius"/>
    </source>
</evidence>
<name>A0A0B5AGZ8_9BACL</name>
<dbReference type="BioCyc" id="JESP1508404:G14D9-9192-MONOMER"/>
<reference evidence="8 9" key="1">
    <citation type="submission" date="2014-08" db="EMBL/GenBank/DDBJ databases">
        <title>Complete genome of a marine bacteria Jeotgalibacillus malaysiensis.</title>
        <authorList>
            <person name="Yaakop A.S."/>
            <person name="Chan K.-G."/>
            <person name="Goh K.M."/>
        </authorList>
    </citation>
    <scope>NUCLEOTIDE SEQUENCE [LARGE SCALE GENOMIC DNA]</scope>
    <source>
        <strain evidence="8 9">D5</strain>
    </source>
</reference>
<dbReference type="KEGG" id="jeo:JMA_00140"/>
<protein>
    <recommendedName>
        <fullName evidence="7">Cardiolipin synthase N-terminal domain-containing protein</fullName>
    </recommendedName>
</protein>
<evidence type="ECO:0000256" key="5">
    <source>
        <dbReference type="ARBA" id="ARBA00023136"/>
    </source>
</evidence>